<dbReference type="Pfam" id="PF20703">
    <property type="entry name" value="nSTAND1"/>
    <property type="match status" value="1"/>
</dbReference>
<organism evidence="3 4">
    <name type="scientific">Streptomyces venezuelae</name>
    <dbReference type="NCBI Taxonomy" id="54571"/>
    <lineage>
        <taxon>Bacteria</taxon>
        <taxon>Bacillati</taxon>
        <taxon>Actinomycetota</taxon>
        <taxon>Actinomycetes</taxon>
        <taxon>Kitasatosporales</taxon>
        <taxon>Streptomycetaceae</taxon>
        <taxon>Streptomyces</taxon>
    </lineage>
</organism>
<dbReference type="InterPro" id="IPR049052">
    <property type="entry name" value="nSTAND1"/>
</dbReference>
<proteinExistence type="predicted"/>
<dbReference type="EMBL" id="CP029189">
    <property type="protein sequence ID" value="QES57822.1"/>
    <property type="molecule type" value="Genomic_DNA"/>
</dbReference>
<feature type="compositionally biased region" description="Gly residues" evidence="1">
    <location>
        <begin position="8"/>
        <end position="17"/>
    </location>
</feature>
<dbReference type="InterPro" id="IPR027417">
    <property type="entry name" value="P-loop_NTPase"/>
</dbReference>
<dbReference type="Gene3D" id="2.130.10.10">
    <property type="entry name" value="YVTN repeat-like/Quinoprotein amine dehydrogenase"/>
    <property type="match status" value="2"/>
</dbReference>
<dbReference type="InterPro" id="IPR009003">
    <property type="entry name" value="Peptidase_S1_PA"/>
</dbReference>
<dbReference type="OrthoDB" id="134501at2"/>
<dbReference type="Proteomes" id="UP000324101">
    <property type="component" value="Chromosome"/>
</dbReference>
<dbReference type="SUPFAM" id="SSF50494">
    <property type="entry name" value="Trypsin-like serine proteases"/>
    <property type="match status" value="1"/>
</dbReference>
<dbReference type="Gene3D" id="3.40.50.300">
    <property type="entry name" value="P-loop containing nucleotide triphosphate hydrolases"/>
    <property type="match status" value="1"/>
</dbReference>
<dbReference type="SUPFAM" id="SSF82171">
    <property type="entry name" value="DPP6 N-terminal domain-like"/>
    <property type="match status" value="1"/>
</dbReference>
<feature type="compositionally biased region" description="Basic residues" evidence="1">
    <location>
        <begin position="154"/>
        <end position="168"/>
    </location>
</feature>
<evidence type="ECO:0000313" key="3">
    <source>
        <dbReference type="EMBL" id="QES57822.1"/>
    </source>
</evidence>
<feature type="compositionally biased region" description="Basic and acidic residues" evidence="1">
    <location>
        <begin position="73"/>
        <end position="87"/>
    </location>
</feature>
<protein>
    <recommendedName>
        <fullName evidence="2">Novel STAND NTPase 1 domain-containing protein</fullName>
    </recommendedName>
</protein>
<evidence type="ECO:0000313" key="4">
    <source>
        <dbReference type="Proteomes" id="UP000324101"/>
    </source>
</evidence>
<feature type="compositionally biased region" description="Gly residues" evidence="1">
    <location>
        <begin position="54"/>
        <end position="64"/>
    </location>
</feature>
<evidence type="ECO:0000256" key="1">
    <source>
        <dbReference type="SAM" id="MobiDB-lite"/>
    </source>
</evidence>
<sequence>MERSRPRGNGGHRGGGSDAKRGKRVVSRGVTDRWGGRAAGRGAGGGRGDRRGRPGPGGPAGSGDGACLTLAGRDGDRDPAGRAEFRRRLPRHGPGTRRTHPGVRAVRLRRGRRRDLQYGGRGQLPDLAHLDPVSVRRPRCRPGRSGSSGSSGHRPGRRPCRKPGHRPRPGGALAVTQPQASEGVGPKALDAAVLRIRDVRGEPVGLGFLISPELALTCAHVVSAALGTPQDEEPASGSRIHVDLPLMSAFAPEAAGVTASVERWQPPREPGGGDMAVLRLDAPLPGAHPVRLIEAEGVWGHPVRAFGFPAGRPGGVWHSGVLRESQAYGWIQADLADGGYPVSRGFSGTPVWDENHVGVVGMIAVAESGRPAVSYLIPTAGILRTWPDLRPLALPPSPFRSLTAFRETDAPHFHGRRAESDELDLALAGEQWVSVVGASGSGKSSLALAGVVPRLRRSGADAIVVRPTHGSSPLAVLAAALLPLLEPGLSETRRLARIPELTGVLRQSGLADVVARVLDLSGSRRLLVVVDQFEELLALAPEAVDELADVLFADALPQPVRVLTTLRADFLEMALAHPRLGTVIGRRVHALGPLGPERLREVVTAPVDAAPAVRYETGLVDRILQDTGAEPGALPLLGFTLDLLWQRQRGGLLTHQAYENLGGVTGALSRHADQVWAEYVPEGDEAAARRLFTQLIRVPVGSPAATRRTALRGDLGEEQWRVAQRLAATRLLVTGRSAEGGETVELSHEALIGGWEKLAEWVEKDRSFLVWRESLRHDMDRWERAGHASELLPTTVALAGAGQWLPARAGDLSPGERAYLDAGRAHQRSRARRVRGAWSAVSCIVVVAVLLGSLFLITRRESRERDALATSRALTQAAQEVAATDPAQSVMLALAAYRTSPTQEARNQLLRQHLAYADRSRVVSGLLGTVRDLQTSRDGDVVLATSKNGRAMLFTGVTTGNVRSAQVPSVGQVKYPMVSADGKRAGYVQEDGVAAWFPVHADRTEPMGELHRLAAAPGAAVGTENGLDPDMSADGTVIVHRVRDHLVWWDLDSGAIARETRAPKDPNDGSTDDLWIAADNRTLLLRRGTLGRDDTVLLAYDPSTDASRVVAAGATEIEPSGDRTAAVVCGTQGADTSSSLVRISDGAPQGKPYIEQDERYKGGTCLTQAVSADGTRVAFWHHDTLRLVDLLQNKVLATVPQPSARWSRHLASADGRLYYIGFKDSLITYTELPTGESILQVGQQILTHDGGRTISLLADGSALQVRPSAPGANDQLIAEAQRRTPYRKPGSTDLLRLSKDGRLLADLEGSNVVAVLDASTLRRLATITAAEPPAPATSTPAPILGGGGAEPDFQHFFDAAGNVLTVSGTLVQQWDARTGRELAHYDAKALLPTTGAAPRTSIGPYPAPDRVTVTVWGDPSVRIVDITTGTVTETVRTTEDVLAVQFDPSGRYFGLMRRGSIVELWRRDPLRKEIGPLRSTAEDSTTPTVTQFLDGDGHFLIGANNAVRTYGIEERALLESYEFGQPPSGDSGPLSSASTRPYSFIDISRDAGTVIYADPAGPGGVLPLDPRAWQRDLCKAIGNRTFTAEERRSLPVRIPAQPVCTPG</sequence>
<name>A0A5P2DRJ3_STRVZ</name>
<dbReference type="Gene3D" id="2.40.10.120">
    <property type="match status" value="1"/>
</dbReference>
<feature type="compositionally biased region" description="Gly residues" evidence="1">
    <location>
        <begin position="37"/>
        <end position="46"/>
    </location>
</feature>
<evidence type="ECO:0000259" key="2">
    <source>
        <dbReference type="Pfam" id="PF20703"/>
    </source>
</evidence>
<dbReference type="InterPro" id="IPR015943">
    <property type="entry name" value="WD40/YVTN_repeat-like_dom_sf"/>
</dbReference>
<dbReference type="SUPFAM" id="SSF52540">
    <property type="entry name" value="P-loop containing nucleoside triphosphate hydrolases"/>
    <property type="match status" value="1"/>
</dbReference>
<feature type="compositionally biased region" description="Low complexity" evidence="1">
    <location>
        <begin position="143"/>
        <end position="153"/>
    </location>
</feature>
<reference evidence="3 4" key="1">
    <citation type="submission" date="2018-05" db="EMBL/GenBank/DDBJ databases">
        <title>Streptomyces venezuelae.</title>
        <authorList>
            <person name="Kim W."/>
            <person name="Lee N."/>
            <person name="Cho B.-K."/>
        </authorList>
    </citation>
    <scope>NUCLEOTIDE SEQUENCE [LARGE SCALE GENOMIC DNA]</scope>
    <source>
        <strain evidence="3 4">ATCC 21018</strain>
    </source>
</reference>
<feature type="region of interest" description="Disordered" evidence="1">
    <location>
        <begin position="1"/>
        <end position="183"/>
    </location>
</feature>
<dbReference type="Pfam" id="PF13365">
    <property type="entry name" value="Trypsin_2"/>
    <property type="match status" value="1"/>
</dbReference>
<feature type="domain" description="Novel STAND NTPase 1" evidence="2">
    <location>
        <begin position="398"/>
        <end position="788"/>
    </location>
</feature>
<accession>A0A5P2DRJ3</accession>
<feature type="compositionally biased region" description="Basic residues" evidence="1">
    <location>
        <begin position="88"/>
        <end position="113"/>
    </location>
</feature>
<dbReference type="SUPFAM" id="SSF69322">
    <property type="entry name" value="Tricorn protease domain 2"/>
    <property type="match status" value="1"/>
</dbReference>
<gene>
    <name evidence="3" type="ORF">DEJ51_29690</name>
</gene>